<sequence>MTSPLRALWSALAALALAGPVVLGAATASAAPRQAIEYDALGDSYASGYGVGPYEGGACARSQSAYSVQIDGRMKINLDDFVACAGATTTTLVSRGQLNALDADTDLVTLTIGGNDIGWSSTVGACLLGSDAQCAGARAITANVVQTVLPGLLDAVYSQVAAAAPNAHVVVTGYPPLFSPEYGAYYGASPAEQQALNEGAALLNSVIAQVAAEHGFQFVDVTKRFEDHGVNAPEPWIFGLTDPGRFHPNALGYEAYAAAVTAAIKPSQLK</sequence>
<keyword evidence="2" id="KW-1015">Disulfide bond</keyword>
<keyword evidence="3" id="KW-0732">Signal</keyword>
<evidence type="ECO:0000256" key="3">
    <source>
        <dbReference type="SAM" id="SignalP"/>
    </source>
</evidence>
<evidence type="ECO:0000313" key="5">
    <source>
        <dbReference type="EMBL" id="QNN53987.1"/>
    </source>
</evidence>
<dbReference type="PANTHER" id="PTHR37981">
    <property type="entry name" value="LIPASE 2"/>
    <property type="match status" value="1"/>
</dbReference>
<proteinExistence type="predicted"/>
<feature type="chain" id="PRO_5028845307" evidence="3">
    <location>
        <begin position="31"/>
        <end position="270"/>
    </location>
</feature>
<reference evidence="5 6" key="1">
    <citation type="submission" date="2020-08" db="EMBL/GenBank/DDBJ databases">
        <title>Genome sequence of Nocardioides mesophilus KACC 16243T.</title>
        <authorList>
            <person name="Hyun D.-W."/>
            <person name="Bae J.-W."/>
        </authorList>
    </citation>
    <scope>NUCLEOTIDE SEQUENCE [LARGE SCALE GENOMIC DNA]</scope>
    <source>
        <strain evidence="5 6">KACC 16243</strain>
    </source>
</reference>
<dbReference type="Pfam" id="PF13472">
    <property type="entry name" value="Lipase_GDSL_2"/>
    <property type="match status" value="1"/>
</dbReference>
<dbReference type="InterPro" id="IPR013830">
    <property type="entry name" value="SGNH_hydro"/>
</dbReference>
<accession>A0A7G9REG2</accession>
<evidence type="ECO:0000259" key="4">
    <source>
        <dbReference type="Pfam" id="PF13472"/>
    </source>
</evidence>
<keyword evidence="6" id="KW-1185">Reference proteome</keyword>
<dbReference type="PANTHER" id="PTHR37981:SF1">
    <property type="entry name" value="SGNH HYDROLASE-TYPE ESTERASE DOMAIN-CONTAINING PROTEIN"/>
    <property type="match status" value="1"/>
</dbReference>
<feature type="disulfide bond" evidence="2">
    <location>
        <begin position="126"/>
        <end position="134"/>
    </location>
</feature>
<dbReference type="KEGG" id="nmes:H9L09_06290"/>
<dbReference type="InterPro" id="IPR036514">
    <property type="entry name" value="SGNH_hydro_sf"/>
</dbReference>
<feature type="domain" description="SGNH hydrolase-type esterase" evidence="4">
    <location>
        <begin position="40"/>
        <end position="255"/>
    </location>
</feature>
<dbReference type="RefSeq" id="WP_187579831.1">
    <property type="nucleotide sequence ID" value="NZ_CP060713.1"/>
</dbReference>
<evidence type="ECO:0000313" key="6">
    <source>
        <dbReference type="Proteomes" id="UP000515947"/>
    </source>
</evidence>
<dbReference type="CDD" id="cd01823">
    <property type="entry name" value="SEST_like"/>
    <property type="match status" value="1"/>
</dbReference>
<organism evidence="5 6">
    <name type="scientific">Nocardioides mesophilus</name>
    <dbReference type="NCBI Taxonomy" id="433659"/>
    <lineage>
        <taxon>Bacteria</taxon>
        <taxon>Bacillati</taxon>
        <taxon>Actinomycetota</taxon>
        <taxon>Actinomycetes</taxon>
        <taxon>Propionibacteriales</taxon>
        <taxon>Nocardioidaceae</taxon>
        <taxon>Nocardioides</taxon>
    </lineage>
</organism>
<feature type="disulfide bond" evidence="2">
    <location>
        <begin position="59"/>
        <end position="84"/>
    </location>
</feature>
<dbReference type="GO" id="GO:0004806">
    <property type="term" value="F:triacylglycerol lipase activity"/>
    <property type="evidence" value="ECO:0007669"/>
    <property type="project" value="TreeGrafter"/>
</dbReference>
<dbReference type="EMBL" id="CP060713">
    <property type="protein sequence ID" value="QNN53987.1"/>
    <property type="molecule type" value="Genomic_DNA"/>
</dbReference>
<dbReference type="AlphaFoldDB" id="A0A7G9REG2"/>
<evidence type="ECO:0000256" key="1">
    <source>
        <dbReference type="PIRSR" id="PIRSR637460-1"/>
    </source>
</evidence>
<dbReference type="InterPro" id="IPR037460">
    <property type="entry name" value="SEST-like"/>
</dbReference>
<dbReference type="GO" id="GO:0019433">
    <property type="term" value="P:triglyceride catabolic process"/>
    <property type="evidence" value="ECO:0007669"/>
    <property type="project" value="TreeGrafter"/>
</dbReference>
<dbReference type="Gene3D" id="3.40.50.1110">
    <property type="entry name" value="SGNH hydrolase"/>
    <property type="match status" value="1"/>
</dbReference>
<feature type="active site" evidence="1">
    <location>
        <position position="247"/>
    </location>
</feature>
<dbReference type="SUPFAM" id="SSF52266">
    <property type="entry name" value="SGNH hydrolase"/>
    <property type="match status" value="1"/>
</dbReference>
<keyword evidence="5" id="KW-0378">Hydrolase</keyword>
<gene>
    <name evidence="5" type="ORF">H9L09_06290</name>
</gene>
<evidence type="ECO:0000256" key="2">
    <source>
        <dbReference type="PIRSR" id="PIRSR637460-2"/>
    </source>
</evidence>
<feature type="signal peptide" evidence="3">
    <location>
        <begin position="1"/>
        <end position="30"/>
    </location>
</feature>
<dbReference type="Proteomes" id="UP000515947">
    <property type="component" value="Chromosome"/>
</dbReference>
<name>A0A7G9REG2_9ACTN</name>
<protein>
    <submittedName>
        <fullName evidence="5">SGNH/GDSL hydrolase family protein</fullName>
    </submittedName>
</protein>
<feature type="active site" description="Nucleophile" evidence="1">
    <location>
        <position position="44"/>
    </location>
</feature>